<feature type="binding site" evidence="5">
    <location>
        <position position="74"/>
    </location>
    <ligand>
        <name>substrate</name>
    </ligand>
</feature>
<evidence type="ECO:0000256" key="4">
    <source>
        <dbReference type="PIRSR" id="PIRSR000185-1"/>
    </source>
</evidence>
<feature type="binding site" evidence="5">
    <location>
        <position position="228"/>
    </location>
    <ligand>
        <name>NAD(+)</name>
        <dbReference type="ChEBI" id="CHEBI:57540"/>
    </ligand>
</feature>
<dbReference type="Pfam" id="PF00208">
    <property type="entry name" value="ELFV_dehydrog"/>
    <property type="match status" value="1"/>
</dbReference>
<dbReference type="Pfam" id="PF02812">
    <property type="entry name" value="ELFV_dehydrog_N"/>
    <property type="match status" value="1"/>
</dbReference>
<name>A0A1F8DJB0_9BACT</name>
<dbReference type="SUPFAM" id="SSF53223">
    <property type="entry name" value="Aminoacid dehydrogenase-like, N-terminal domain"/>
    <property type="match status" value="1"/>
</dbReference>
<dbReference type="InterPro" id="IPR006097">
    <property type="entry name" value="Glu/Leu/Phe/Val/Trp_DH_dimer"/>
</dbReference>
<dbReference type="InterPro" id="IPR036291">
    <property type="entry name" value="NAD(P)-bd_dom_sf"/>
</dbReference>
<dbReference type="PROSITE" id="PS00074">
    <property type="entry name" value="GLFV_DEHYDROGENASE"/>
    <property type="match status" value="1"/>
</dbReference>
<comment type="similarity">
    <text evidence="1 3 7">Belongs to the Glu/Leu/Phe/Val dehydrogenases family.</text>
</comment>
<dbReference type="Proteomes" id="UP000177596">
    <property type="component" value="Unassembled WGS sequence"/>
</dbReference>
<feature type="binding site" evidence="5">
    <location>
        <position position="194"/>
    </location>
    <ligand>
        <name>NAD(+)</name>
        <dbReference type="ChEBI" id="CHEBI:57540"/>
    </ligand>
</feature>
<feature type="binding site" evidence="5">
    <location>
        <position position="359"/>
    </location>
    <ligand>
        <name>substrate</name>
    </ligand>
</feature>
<keyword evidence="2 3" id="KW-0560">Oxidoreductase</keyword>
<dbReference type="InterPro" id="IPR014362">
    <property type="entry name" value="Glu_DH"/>
</dbReference>
<evidence type="ECO:0000256" key="6">
    <source>
        <dbReference type="PIRSR" id="PIRSR000185-3"/>
    </source>
</evidence>
<feature type="domain" description="Glutamate/phenylalanine/leucine/valine/L-tryptophan dehydrogenase C-terminal" evidence="8">
    <location>
        <begin position="187"/>
        <end position="423"/>
    </location>
</feature>
<evidence type="ECO:0000256" key="2">
    <source>
        <dbReference type="ARBA" id="ARBA00023002"/>
    </source>
</evidence>
<feature type="site" description="Important for catalysis" evidence="6">
    <location>
        <position position="150"/>
    </location>
</feature>
<protein>
    <recommendedName>
        <fullName evidence="3">Glutamate dehydrogenase</fullName>
    </recommendedName>
</protein>
<dbReference type="GO" id="GO:0004352">
    <property type="term" value="F:glutamate dehydrogenase (NAD+) activity"/>
    <property type="evidence" value="ECO:0007669"/>
    <property type="project" value="TreeGrafter"/>
</dbReference>
<accession>A0A1F8DJB0</accession>
<dbReference type="GO" id="GO:0000166">
    <property type="term" value="F:nucleotide binding"/>
    <property type="evidence" value="ECO:0007669"/>
    <property type="project" value="UniProtKB-KW"/>
</dbReference>
<evidence type="ECO:0000256" key="3">
    <source>
        <dbReference type="PIRNR" id="PIRNR000185"/>
    </source>
</evidence>
<evidence type="ECO:0000256" key="7">
    <source>
        <dbReference type="RuleBase" id="RU004417"/>
    </source>
</evidence>
<reference evidence="9 10" key="1">
    <citation type="journal article" date="2016" name="Nat. Commun.">
        <title>Thousands of microbial genomes shed light on interconnected biogeochemical processes in an aquifer system.</title>
        <authorList>
            <person name="Anantharaman K."/>
            <person name="Brown C.T."/>
            <person name="Hug L.A."/>
            <person name="Sharon I."/>
            <person name="Castelle C.J."/>
            <person name="Probst A.J."/>
            <person name="Thomas B.C."/>
            <person name="Singh A."/>
            <person name="Wilkins M.J."/>
            <person name="Karaoz U."/>
            <person name="Brodie E.L."/>
            <person name="Williams K.H."/>
            <person name="Hubbard S.S."/>
            <person name="Banfield J.F."/>
        </authorList>
    </citation>
    <scope>NUCLEOTIDE SEQUENCE [LARGE SCALE GENOMIC DNA]</scope>
</reference>
<feature type="active site" description="Proton donor" evidence="4">
    <location>
        <position position="110"/>
    </location>
</feature>
<dbReference type="PRINTS" id="PR00082">
    <property type="entry name" value="GLFDHDRGNASE"/>
</dbReference>
<dbReference type="PIRSF" id="PIRSF000185">
    <property type="entry name" value="Glu_DH"/>
    <property type="match status" value="1"/>
</dbReference>
<keyword evidence="5" id="KW-0547">Nucleotide-binding</keyword>
<evidence type="ECO:0000256" key="1">
    <source>
        <dbReference type="ARBA" id="ARBA00006382"/>
    </source>
</evidence>
<dbReference type="InterPro" id="IPR033524">
    <property type="entry name" value="Glu/Leu/Phe/Val_DH_AS"/>
</dbReference>
<dbReference type="AlphaFoldDB" id="A0A1F8DJB0"/>
<dbReference type="Gene3D" id="3.40.50.10860">
    <property type="entry name" value="Leucine Dehydrogenase, chain A, domain 1"/>
    <property type="match status" value="1"/>
</dbReference>
<dbReference type="InterPro" id="IPR046346">
    <property type="entry name" value="Aminoacid_DH-like_N_sf"/>
</dbReference>
<dbReference type="InterPro" id="IPR006096">
    <property type="entry name" value="Glu/Leu/Phe/Val/Trp_DH_C"/>
</dbReference>
<proteinExistence type="inferred from homology"/>
<dbReference type="InterPro" id="IPR006095">
    <property type="entry name" value="Glu/Leu/Phe/Val/Trp_DH"/>
</dbReference>
<dbReference type="CDD" id="cd01076">
    <property type="entry name" value="NAD_bind_1_Glu_DH"/>
    <property type="match status" value="1"/>
</dbReference>
<gene>
    <name evidence="9" type="ORF">A2573_01370</name>
</gene>
<dbReference type="SUPFAM" id="SSF51735">
    <property type="entry name" value="NAD(P)-binding Rossmann-fold domains"/>
    <property type="match status" value="1"/>
</dbReference>
<evidence type="ECO:0000313" key="9">
    <source>
        <dbReference type="EMBL" id="OGM88711.1"/>
    </source>
</evidence>
<dbReference type="EMBL" id="MGIL01000006">
    <property type="protein sequence ID" value="OGM88711.1"/>
    <property type="molecule type" value="Genomic_DNA"/>
</dbReference>
<dbReference type="GO" id="GO:0006538">
    <property type="term" value="P:L-glutamate catabolic process"/>
    <property type="evidence" value="ECO:0007669"/>
    <property type="project" value="TreeGrafter"/>
</dbReference>
<feature type="binding site" evidence="5">
    <location>
        <position position="98"/>
    </location>
    <ligand>
        <name>substrate</name>
    </ligand>
</feature>
<dbReference type="InterPro" id="IPR033922">
    <property type="entry name" value="NAD_bind_Glu_DH"/>
</dbReference>
<evidence type="ECO:0000256" key="5">
    <source>
        <dbReference type="PIRSR" id="PIRSR000185-2"/>
    </source>
</evidence>
<evidence type="ECO:0000313" key="10">
    <source>
        <dbReference type="Proteomes" id="UP000177596"/>
    </source>
</evidence>
<sequence length="425" mass="47038">MNTMLKAALSQIKDVSPILADDYPDKKRFKKAINELLTPQRFIERKISIKDKDGKKREFNAFRIQHNDARGPFKGGIRFHRNVSKDEVQALATLMSLKCAVTGIPYGGGKGGVMVDPSKLTKEELKDLSTEYAKFVTPYIGPWKDVPAPDVNTDGVIMSWMLEAYEKKVGVQAPATFTGKPLELGGSLGRTEATGQGGVFVLEAYLRRNLKLKINASKVTIAIQGFGNVGYYFAKIAKENGFRVVAVSDSSSGIYNPKGLEINTLSLFKQKGGSFKNYPLKAGTKLITNAELLGLPVTVLVPAALENSITKDNVEDISAKVVFEMANGPTTSEADRYLHEKGIDVIPDILSNSGGVTVSYFEWVQNLSGYYWTKERVNEELKKTITKAFTDIDKIVKEKRISYRRAANYLSVKRIIDAMMLRGRA</sequence>
<comment type="caution">
    <text evidence="9">The sequence shown here is derived from an EMBL/GenBank/DDBJ whole genome shotgun (WGS) entry which is preliminary data.</text>
</comment>
<organism evidence="9 10">
    <name type="scientific">Candidatus Woesebacteria bacterium RIFOXYD1_FULL_43_18</name>
    <dbReference type="NCBI Taxonomy" id="1802551"/>
    <lineage>
        <taxon>Bacteria</taxon>
        <taxon>Candidatus Woeseibacteriota</taxon>
    </lineage>
</organism>
<dbReference type="SMART" id="SM00839">
    <property type="entry name" value="ELFV_dehydrog"/>
    <property type="match status" value="1"/>
</dbReference>
<dbReference type="PANTHER" id="PTHR11606:SF13">
    <property type="entry name" value="GLUTAMATE DEHYDROGENASE 1, MITOCHONDRIAL"/>
    <property type="match status" value="1"/>
</dbReference>
<keyword evidence="5" id="KW-0520">NAD</keyword>
<dbReference type="Gene3D" id="3.40.50.720">
    <property type="entry name" value="NAD(P)-binding Rossmann-like Domain"/>
    <property type="match status" value="1"/>
</dbReference>
<evidence type="ECO:0000259" key="8">
    <source>
        <dbReference type="SMART" id="SM00839"/>
    </source>
</evidence>
<dbReference type="PANTHER" id="PTHR11606">
    <property type="entry name" value="GLUTAMATE DEHYDROGENASE"/>
    <property type="match status" value="1"/>
</dbReference>